<feature type="region of interest" description="Disordered" evidence="1">
    <location>
        <begin position="26"/>
        <end position="83"/>
    </location>
</feature>
<dbReference type="Pfam" id="PF11833">
    <property type="entry name" value="CPP1-like"/>
    <property type="match status" value="1"/>
</dbReference>
<feature type="transmembrane region" description="Helical" evidence="2">
    <location>
        <begin position="205"/>
        <end position="221"/>
    </location>
</feature>
<feature type="compositionally biased region" description="Low complexity" evidence="1">
    <location>
        <begin position="54"/>
        <end position="68"/>
    </location>
</feature>
<evidence type="ECO:0000313" key="4">
    <source>
        <dbReference type="Proteomes" id="UP001465755"/>
    </source>
</evidence>
<feature type="transmembrane region" description="Helical" evidence="2">
    <location>
        <begin position="242"/>
        <end position="262"/>
    </location>
</feature>
<dbReference type="InterPro" id="IPR036869">
    <property type="entry name" value="J_dom_sf"/>
</dbReference>
<name>A0AAW1NQE6_9CHLO</name>
<accession>A0AAW1NQE6</accession>
<keyword evidence="2" id="KW-0812">Transmembrane</keyword>
<keyword evidence="2" id="KW-1133">Transmembrane helix</keyword>
<evidence type="ECO:0008006" key="5">
    <source>
        <dbReference type="Google" id="ProtNLM"/>
    </source>
</evidence>
<feature type="transmembrane region" description="Helical" evidence="2">
    <location>
        <begin position="274"/>
        <end position="291"/>
    </location>
</feature>
<dbReference type="Proteomes" id="UP001465755">
    <property type="component" value="Unassembled WGS sequence"/>
</dbReference>
<evidence type="ECO:0000256" key="2">
    <source>
        <dbReference type="SAM" id="Phobius"/>
    </source>
</evidence>
<gene>
    <name evidence="3" type="ORF">WJX73_008191</name>
</gene>
<evidence type="ECO:0000256" key="1">
    <source>
        <dbReference type="SAM" id="MobiDB-lite"/>
    </source>
</evidence>
<dbReference type="AlphaFoldDB" id="A0AAW1NQE6"/>
<dbReference type="PANTHER" id="PTHR33372">
    <property type="match status" value="1"/>
</dbReference>
<comment type="caution">
    <text evidence="3">The sequence shown here is derived from an EMBL/GenBank/DDBJ whole genome shotgun (WGS) entry which is preliminary data.</text>
</comment>
<organism evidence="3 4">
    <name type="scientific">Symbiochloris irregularis</name>
    <dbReference type="NCBI Taxonomy" id="706552"/>
    <lineage>
        <taxon>Eukaryota</taxon>
        <taxon>Viridiplantae</taxon>
        <taxon>Chlorophyta</taxon>
        <taxon>core chlorophytes</taxon>
        <taxon>Trebouxiophyceae</taxon>
        <taxon>Trebouxiales</taxon>
        <taxon>Trebouxiaceae</taxon>
        <taxon>Symbiochloris</taxon>
    </lineage>
</organism>
<dbReference type="GO" id="GO:0031969">
    <property type="term" value="C:chloroplast membrane"/>
    <property type="evidence" value="ECO:0007669"/>
    <property type="project" value="TreeGrafter"/>
</dbReference>
<keyword evidence="4" id="KW-1185">Reference proteome</keyword>
<protein>
    <recommendedName>
        <fullName evidence="5">J domain-containing protein</fullName>
    </recommendedName>
</protein>
<dbReference type="EMBL" id="JALJOQ010000229">
    <property type="protein sequence ID" value="KAK9788303.1"/>
    <property type="molecule type" value="Genomic_DNA"/>
</dbReference>
<sequence length="292" mass="32013">MKCLRASPLTPCPCLPGRRPLLFGRAPLSTPRHSTSLPWTERSWHESHRTLQHQTQASTSSSLGAAGAEPDDEPPELSVFPRIRERDPYRRLGVAHDAPFDEVQDAYNYLHQAYRWHEGSREAIELALDSILGERYKTRNKIGYRPPSTKNKKMAGPEAAPKLTFKEHLQNRLEPSVPTTTIVNEGAIFLALGAWAALQAGTADPSLPIVAAAAYSIWVFVKKRKNRTPDGPFFGNHPFWGAAATTLAVLLGGAAVCAAVVYRLPLPRAVHPQAALLFLMTAASGAACIWLK</sequence>
<keyword evidence="2" id="KW-0472">Membrane</keyword>
<proteinExistence type="predicted"/>
<reference evidence="3 4" key="1">
    <citation type="journal article" date="2024" name="Nat. Commun.">
        <title>Phylogenomics reveals the evolutionary origins of lichenization in chlorophyte algae.</title>
        <authorList>
            <person name="Puginier C."/>
            <person name="Libourel C."/>
            <person name="Otte J."/>
            <person name="Skaloud P."/>
            <person name="Haon M."/>
            <person name="Grisel S."/>
            <person name="Petersen M."/>
            <person name="Berrin J.G."/>
            <person name="Delaux P.M."/>
            <person name="Dal Grande F."/>
            <person name="Keller J."/>
        </authorList>
    </citation>
    <scope>NUCLEOTIDE SEQUENCE [LARGE SCALE GENOMIC DNA]</scope>
    <source>
        <strain evidence="3 4">SAG 2036</strain>
    </source>
</reference>
<evidence type="ECO:0000313" key="3">
    <source>
        <dbReference type="EMBL" id="KAK9788303.1"/>
    </source>
</evidence>
<dbReference type="PANTHER" id="PTHR33372:SF2">
    <property type="entry name" value="PROTEIN CHAPERONE-LIKE PROTEIN OF POR1, CHLOROPLASTIC"/>
    <property type="match status" value="1"/>
</dbReference>
<dbReference type="SUPFAM" id="SSF46565">
    <property type="entry name" value="Chaperone J-domain"/>
    <property type="match status" value="1"/>
</dbReference>
<dbReference type="InterPro" id="IPR021788">
    <property type="entry name" value="CPP1-like"/>
</dbReference>